<dbReference type="AlphaFoldDB" id="A0A6G3U132"/>
<dbReference type="EMBL" id="JAAGMU010000581">
    <property type="protein sequence ID" value="NEC79760.1"/>
    <property type="molecule type" value="Genomic_DNA"/>
</dbReference>
<dbReference type="RefSeq" id="WP_343244097.1">
    <property type="nucleotide sequence ID" value="NZ_JAAGMU010000581.1"/>
</dbReference>
<name>A0A6G3U132_9ACTN</name>
<evidence type="ECO:0000313" key="1">
    <source>
        <dbReference type="EMBL" id="NEC79760.1"/>
    </source>
</evidence>
<accession>A0A6G3U132</accession>
<gene>
    <name evidence="1" type="ORF">G3I38_10975</name>
</gene>
<sequence length="88" mass="9306">MSVWPAWAVREGERATRWFHVRLVFADGARVEGLVTVSEDGVGVEDLRARPALSLDDLAAFADWIEEPLARACGAAPEPSAGSGDAAG</sequence>
<dbReference type="InterPro" id="IPR046186">
    <property type="entry name" value="DUF6214"/>
</dbReference>
<organism evidence="1">
    <name type="scientific">Streptomyces sp. SID7958</name>
    <dbReference type="NCBI Taxonomy" id="2706093"/>
    <lineage>
        <taxon>Bacteria</taxon>
        <taxon>Bacillati</taxon>
        <taxon>Actinomycetota</taxon>
        <taxon>Actinomycetes</taxon>
        <taxon>Kitasatosporales</taxon>
        <taxon>Streptomycetaceae</taxon>
        <taxon>Streptomyces</taxon>
    </lineage>
</organism>
<comment type="caution">
    <text evidence="1">The sequence shown here is derived from an EMBL/GenBank/DDBJ whole genome shotgun (WGS) entry which is preliminary data.</text>
</comment>
<dbReference type="Pfam" id="PF19720">
    <property type="entry name" value="DUF6214"/>
    <property type="match status" value="1"/>
</dbReference>
<reference evidence="1" key="1">
    <citation type="submission" date="2020-01" db="EMBL/GenBank/DDBJ databases">
        <title>Insect and environment-associated Actinomycetes.</title>
        <authorList>
            <person name="Currrie C."/>
            <person name="Chevrette M."/>
            <person name="Carlson C."/>
            <person name="Stubbendieck R."/>
            <person name="Wendt-Pienkowski E."/>
        </authorList>
    </citation>
    <scope>NUCLEOTIDE SEQUENCE</scope>
    <source>
        <strain evidence="1">SID7958</strain>
    </source>
</reference>
<protein>
    <submittedName>
        <fullName evidence="1">Uncharacterized protein</fullName>
    </submittedName>
</protein>
<feature type="non-terminal residue" evidence="1">
    <location>
        <position position="88"/>
    </location>
</feature>
<proteinExistence type="predicted"/>